<proteinExistence type="predicted"/>
<evidence type="ECO:0000256" key="1">
    <source>
        <dbReference type="SAM" id="MobiDB-lite"/>
    </source>
</evidence>
<protein>
    <submittedName>
        <fullName evidence="2">Uncharacterized protein</fullName>
    </submittedName>
</protein>
<dbReference type="AlphaFoldDB" id="A0A699I326"/>
<sequence>TTISVAQMPKASAPRKRKGVIIQDPKEAAIASVIMHSEAMSKDKGKGILVEDPKPLKRQAQIKHDEAYARELEAELNANINWNDVIEQVKMKEKQDNTVMRYQPLKRKPITEAHERKNMMIYLKNMAGFKMEFFRGMTYTEIRLVFEKNYTSIKAFLEKREKEIEEDGSKRKSDSPEQKAAKSKGLMKKHLLLTTEFIMNTTSLTSRSSEQMELTKPKNFSDDFLLHTLKAMFEKPNVKASIWRDQRGRYGLAKVKSWKLLESYGVHVLTLTTTQMILLVEKKYPLTIFTLEQMLNNARLEVEEESEMSLELLSFGVDAVEHFKEIYAKGLLLLVEDLMMLVQVKIAR</sequence>
<feature type="region of interest" description="Disordered" evidence="1">
    <location>
        <begin position="164"/>
        <end position="184"/>
    </location>
</feature>
<feature type="compositionally biased region" description="Basic and acidic residues" evidence="1">
    <location>
        <begin position="164"/>
        <end position="180"/>
    </location>
</feature>
<comment type="caution">
    <text evidence="2">The sequence shown here is derived from an EMBL/GenBank/DDBJ whole genome shotgun (WGS) entry which is preliminary data.</text>
</comment>
<name>A0A699I326_TANCI</name>
<dbReference type="EMBL" id="BKCJ010246171">
    <property type="protein sequence ID" value="GEZ15078.1"/>
    <property type="molecule type" value="Genomic_DNA"/>
</dbReference>
<feature type="non-terminal residue" evidence="2">
    <location>
        <position position="1"/>
    </location>
</feature>
<accession>A0A699I326</accession>
<organism evidence="2">
    <name type="scientific">Tanacetum cinerariifolium</name>
    <name type="common">Dalmatian daisy</name>
    <name type="synonym">Chrysanthemum cinerariifolium</name>
    <dbReference type="NCBI Taxonomy" id="118510"/>
    <lineage>
        <taxon>Eukaryota</taxon>
        <taxon>Viridiplantae</taxon>
        <taxon>Streptophyta</taxon>
        <taxon>Embryophyta</taxon>
        <taxon>Tracheophyta</taxon>
        <taxon>Spermatophyta</taxon>
        <taxon>Magnoliopsida</taxon>
        <taxon>eudicotyledons</taxon>
        <taxon>Gunneridae</taxon>
        <taxon>Pentapetalae</taxon>
        <taxon>asterids</taxon>
        <taxon>campanulids</taxon>
        <taxon>Asterales</taxon>
        <taxon>Asteraceae</taxon>
        <taxon>Asteroideae</taxon>
        <taxon>Anthemideae</taxon>
        <taxon>Anthemidinae</taxon>
        <taxon>Tanacetum</taxon>
    </lineage>
</organism>
<evidence type="ECO:0000313" key="2">
    <source>
        <dbReference type="EMBL" id="GEZ15078.1"/>
    </source>
</evidence>
<reference evidence="2" key="1">
    <citation type="journal article" date="2019" name="Sci. Rep.">
        <title>Draft genome of Tanacetum cinerariifolium, the natural source of mosquito coil.</title>
        <authorList>
            <person name="Yamashiro T."/>
            <person name="Shiraishi A."/>
            <person name="Satake H."/>
            <person name="Nakayama K."/>
        </authorList>
    </citation>
    <scope>NUCLEOTIDE SEQUENCE</scope>
</reference>
<gene>
    <name evidence="2" type="ORF">Tci_487051</name>
</gene>